<keyword evidence="3" id="KW-1185">Reference proteome</keyword>
<dbReference type="InterPro" id="IPR031731">
    <property type="entry name" value="CX9C"/>
</dbReference>
<sequence>MSAVLDQIMLEDVARCCPQQFLAFHQCMSKPPLEADCVHEQRNLSRCIKTGVPAFQKVHNMCVGKLQAYEACLRSNNSNVGPCDPDLKALRECALGAVSN</sequence>
<reference evidence="3" key="1">
    <citation type="journal article" date="2018" name="Nat. Microbiol.">
        <title>Leveraging single-cell genomics to expand the fungal tree of life.</title>
        <authorList>
            <person name="Ahrendt S.R."/>
            <person name="Quandt C.A."/>
            <person name="Ciobanu D."/>
            <person name="Clum A."/>
            <person name="Salamov A."/>
            <person name="Andreopoulos B."/>
            <person name="Cheng J.F."/>
            <person name="Woyke T."/>
            <person name="Pelin A."/>
            <person name="Henrissat B."/>
            <person name="Reynolds N.K."/>
            <person name="Benny G.L."/>
            <person name="Smith M.E."/>
            <person name="James T.Y."/>
            <person name="Grigoriev I.V."/>
        </authorList>
    </citation>
    <scope>NUCLEOTIDE SEQUENCE [LARGE SCALE GENOMIC DNA]</scope>
    <source>
        <strain evidence="3">Baker2002</strain>
    </source>
</reference>
<dbReference type="Gene3D" id="1.10.287.2900">
    <property type="match status" value="2"/>
</dbReference>
<gene>
    <name evidence="2" type="ORF">METBISCDRAFT_18056</name>
</gene>
<organism evidence="2 3">
    <name type="scientific">Metschnikowia bicuspidata</name>
    <dbReference type="NCBI Taxonomy" id="27322"/>
    <lineage>
        <taxon>Eukaryota</taxon>
        <taxon>Fungi</taxon>
        <taxon>Dikarya</taxon>
        <taxon>Ascomycota</taxon>
        <taxon>Saccharomycotina</taxon>
        <taxon>Pichiomycetes</taxon>
        <taxon>Metschnikowiaceae</taxon>
        <taxon>Metschnikowia</taxon>
    </lineage>
</organism>
<dbReference type="Pfam" id="PF16860">
    <property type="entry name" value="CX9C"/>
    <property type="match status" value="1"/>
</dbReference>
<proteinExistence type="predicted"/>
<evidence type="ECO:0000259" key="1">
    <source>
        <dbReference type="Pfam" id="PF16860"/>
    </source>
</evidence>
<dbReference type="InterPro" id="IPR052848">
    <property type="entry name" value="CHCH_domain-containing_protein"/>
</dbReference>
<dbReference type="GO" id="GO:0045333">
    <property type="term" value="P:cellular respiration"/>
    <property type="evidence" value="ECO:0007669"/>
    <property type="project" value="TreeGrafter"/>
</dbReference>
<evidence type="ECO:0000313" key="2">
    <source>
        <dbReference type="EMBL" id="RKP29692.1"/>
    </source>
</evidence>
<dbReference type="GO" id="GO:0005758">
    <property type="term" value="C:mitochondrial intermembrane space"/>
    <property type="evidence" value="ECO:0007669"/>
    <property type="project" value="TreeGrafter"/>
</dbReference>
<dbReference type="AlphaFoldDB" id="A0A4P9ZBH8"/>
<dbReference type="EMBL" id="ML004478">
    <property type="protein sequence ID" value="RKP29692.1"/>
    <property type="molecule type" value="Genomic_DNA"/>
</dbReference>
<accession>A0A4P9ZBH8</accession>
<protein>
    <recommendedName>
        <fullName evidence="1">IMS import disulfide relay-system CHCH-CHCH-like Cx9C domain-containing protein</fullName>
    </recommendedName>
</protein>
<dbReference type="PANTHER" id="PTHR47106:SF1">
    <property type="entry name" value="COILED-COIL-HELIX-COILED-COIL-HELIX DOMAIN-CONTAINING PROTEIN 5"/>
    <property type="match status" value="1"/>
</dbReference>
<name>A0A4P9ZBH8_9ASCO</name>
<evidence type="ECO:0000313" key="3">
    <source>
        <dbReference type="Proteomes" id="UP000268321"/>
    </source>
</evidence>
<feature type="domain" description="IMS import disulfide relay-system CHCH-CHCH-like Cx9C" evidence="1">
    <location>
        <begin position="10"/>
        <end position="52"/>
    </location>
</feature>
<dbReference type="PANTHER" id="PTHR47106">
    <property type="entry name" value="COILED-COIL-HELIX-COILED-COIL-HELIX DOMAIN-CONTAINING PROTEIN 5"/>
    <property type="match status" value="1"/>
</dbReference>
<dbReference type="OrthoDB" id="276296at2759"/>
<dbReference type="Proteomes" id="UP000268321">
    <property type="component" value="Unassembled WGS sequence"/>
</dbReference>